<dbReference type="InParanoid" id="G8YE67"/>
<evidence type="ECO:0000256" key="2">
    <source>
        <dbReference type="ARBA" id="ARBA00004496"/>
    </source>
</evidence>
<organism evidence="10 11">
    <name type="scientific">Pichia sorbitophila (strain ATCC MYA-4447 / BCRC 22081 / CBS 7064 / NBRC 10061 / NRRL Y-12695)</name>
    <name type="common">Hybrid yeast</name>
    <dbReference type="NCBI Taxonomy" id="559304"/>
    <lineage>
        <taxon>Eukaryota</taxon>
        <taxon>Fungi</taxon>
        <taxon>Dikarya</taxon>
        <taxon>Ascomycota</taxon>
        <taxon>Saccharomycotina</taxon>
        <taxon>Pichiomycetes</taxon>
        <taxon>Debaryomycetaceae</taxon>
        <taxon>Millerozyma</taxon>
    </lineage>
</organism>
<evidence type="ECO:0000256" key="4">
    <source>
        <dbReference type="ARBA" id="ARBA00022490"/>
    </source>
</evidence>
<keyword evidence="11" id="KW-1185">Reference proteome</keyword>
<dbReference type="eggNOG" id="KOG2920">
    <property type="taxonomic scope" value="Eukaryota"/>
</dbReference>
<evidence type="ECO:0000256" key="8">
    <source>
        <dbReference type="ARBA" id="ARBA00023242"/>
    </source>
</evidence>
<comment type="similarity">
    <text evidence="9">Belongs to the methyltransferase superfamily. METTL18 family.</text>
</comment>
<dbReference type="OrthoDB" id="1723750at2759"/>
<evidence type="ECO:0000256" key="7">
    <source>
        <dbReference type="ARBA" id="ARBA00022691"/>
    </source>
</evidence>
<dbReference type="PANTHER" id="PTHR14614">
    <property type="entry name" value="HEPATOCELLULAR CARCINOMA-ASSOCIATED ANTIGEN"/>
    <property type="match status" value="1"/>
</dbReference>
<dbReference type="FunCoup" id="G8YE67">
    <property type="interactions" value="2592"/>
</dbReference>
<evidence type="ECO:0000256" key="5">
    <source>
        <dbReference type="ARBA" id="ARBA00022603"/>
    </source>
</evidence>
<dbReference type="InterPro" id="IPR019410">
    <property type="entry name" value="Methyltransf_16"/>
</dbReference>
<proteinExistence type="inferred from homology"/>
<dbReference type="PANTHER" id="PTHR14614:SF39">
    <property type="entry name" value="HISTIDINE PROTEIN METHYLTRANSFERASE 1 HOMOLOG"/>
    <property type="match status" value="1"/>
</dbReference>
<evidence type="ECO:0000313" key="10">
    <source>
        <dbReference type="EMBL" id="CCE81466.1"/>
    </source>
</evidence>
<keyword evidence="7" id="KW-0949">S-adenosyl-L-methionine</keyword>
<evidence type="ECO:0000256" key="9">
    <source>
        <dbReference type="ARBA" id="ARBA00038126"/>
    </source>
</evidence>
<dbReference type="Proteomes" id="UP000005222">
    <property type="component" value="Chromosome I"/>
</dbReference>
<sequence>MGPRGRQMSFGGRCAAGVVSLAVAGPRGTKAHFAELIEKKPCRKDIVADRRGTEMTFKFGFSEADLSDDEAGVAGTSAGSVAAASAAAPASQTKTGSLDELEKTITTETAPQVHSLESVLETLRGLRVSFAKSMSPQKGEEMYRRELFDIKHQVMCEDSEGATNTGGMIQGLLMAEGDGVVDIKRNVYEGGFKSWECSYDMVDALAGLVGDGSEFRYKSIVELGCGSALPACYVFRRLLSAQQSGFRMVFSDFNYEVLRLVTVPNLVIHWASTLDAATLHELTADASSDVDAGAPVLDDNELLFSPKLLAAFTDELAHRCISITLISGSWGRSFQHILSPLAPDLLLTSETIYASDILAAVADLIIETLQGSEGSKALVAAKHYYFGVGGSVSEFLSYIRPRLPAAASLNATDIASSQLKRSIVSLTF</sequence>
<dbReference type="Gene3D" id="3.40.50.150">
    <property type="entry name" value="Vaccinia Virus protein VP39"/>
    <property type="match status" value="1"/>
</dbReference>
<dbReference type="STRING" id="559304.G8YE67"/>
<protein>
    <recommendedName>
        <fullName evidence="3">protein-histidine N-methyltransferase</fullName>
        <ecNumber evidence="3">2.1.1.85</ecNumber>
    </recommendedName>
</protein>
<accession>G8YE67</accession>
<dbReference type="HOGENOM" id="CLU_038704_1_0_1"/>
<keyword evidence="5" id="KW-0489">Methyltransferase</keyword>
<keyword evidence="8" id="KW-0539">Nucleus</keyword>
<evidence type="ECO:0000256" key="6">
    <source>
        <dbReference type="ARBA" id="ARBA00022679"/>
    </source>
</evidence>
<keyword evidence="6" id="KW-0808">Transferase</keyword>
<dbReference type="InterPro" id="IPR029063">
    <property type="entry name" value="SAM-dependent_MTases_sf"/>
</dbReference>
<gene>
    <name evidence="10" type="primary">Piso0_002123</name>
    <name evidence="10" type="ORF">GNLVRS01_PISO0I03374g</name>
</gene>
<dbReference type="GO" id="GO:0032259">
    <property type="term" value="P:methylation"/>
    <property type="evidence" value="ECO:0007669"/>
    <property type="project" value="UniProtKB-KW"/>
</dbReference>
<dbReference type="GO" id="GO:0018064">
    <property type="term" value="F:protein-L-histidine N-tele-methyltransferase activity"/>
    <property type="evidence" value="ECO:0007669"/>
    <property type="project" value="UniProtKB-EC"/>
</dbReference>
<reference evidence="10 11" key="1">
    <citation type="journal article" date="2012" name="G3 (Bethesda)">
        <title>Pichia sorbitophila, an interspecies yeast hybrid reveals early steps of genome resolution following polyploidization.</title>
        <authorList>
            <person name="Leh Louis V."/>
            <person name="Despons L."/>
            <person name="Friedrich A."/>
            <person name="Martin T."/>
            <person name="Durrens P."/>
            <person name="Casaregola S."/>
            <person name="Neuveglise C."/>
            <person name="Fairhead C."/>
            <person name="Marck C."/>
            <person name="Cruz J.A."/>
            <person name="Straub M.L."/>
            <person name="Kugler V."/>
            <person name="Sacerdot C."/>
            <person name="Uzunov Z."/>
            <person name="Thierry A."/>
            <person name="Weiss S."/>
            <person name="Bleykasten C."/>
            <person name="De Montigny J."/>
            <person name="Jacques N."/>
            <person name="Jung P."/>
            <person name="Lemaire M."/>
            <person name="Mallet S."/>
            <person name="Morel G."/>
            <person name="Richard G.F."/>
            <person name="Sarkar A."/>
            <person name="Savel G."/>
            <person name="Schacherer J."/>
            <person name="Seret M.L."/>
            <person name="Talla E."/>
            <person name="Samson G."/>
            <person name="Jubin C."/>
            <person name="Poulain J."/>
            <person name="Vacherie B."/>
            <person name="Barbe V."/>
            <person name="Pelletier E."/>
            <person name="Sherman D.J."/>
            <person name="Westhof E."/>
            <person name="Weissenbach J."/>
            <person name="Baret P.V."/>
            <person name="Wincker P."/>
            <person name="Gaillardin C."/>
            <person name="Dujon B."/>
            <person name="Souciet J.L."/>
        </authorList>
    </citation>
    <scope>NUCLEOTIDE SEQUENCE [LARGE SCALE GENOMIC DNA]</scope>
    <source>
        <strain evidence="11">ATCC MYA-4447 / BCRC 22081 / CBS 7064 / NBRC 10061 / NRRL Y-12695</strain>
    </source>
</reference>
<dbReference type="EC" id="2.1.1.85" evidence="3"/>
<evidence type="ECO:0000256" key="3">
    <source>
        <dbReference type="ARBA" id="ARBA00012533"/>
    </source>
</evidence>
<evidence type="ECO:0000313" key="11">
    <source>
        <dbReference type="Proteomes" id="UP000005222"/>
    </source>
</evidence>
<dbReference type="GO" id="GO:0005634">
    <property type="term" value="C:nucleus"/>
    <property type="evidence" value="ECO:0007669"/>
    <property type="project" value="UniProtKB-SubCell"/>
</dbReference>
<keyword evidence="4" id="KW-0963">Cytoplasm</keyword>
<evidence type="ECO:0000256" key="1">
    <source>
        <dbReference type="ARBA" id="ARBA00004123"/>
    </source>
</evidence>
<dbReference type="EMBL" id="FO082051">
    <property type="protein sequence ID" value="CCE81466.1"/>
    <property type="molecule type" value="Genomic_DNA"/>
</dbReference>
<dbReference type="GO" id="GO:0005737">
    <property type="term" value="C:cytoplasm"/>
    <property type="evidence" value="ECO:0007669"/>
    <property type="project" value="UniProtKB-SubCell"/>
</dbReference>
<name>G8YE67_PICSO</name>
<dbReference type="AlphaFoldDB" id="G8YE67"/>
<comment type="subcellular location">
    <subcellularLocation>
        <location evidence="2">Cytoplasm</location>
    </subcellularLocation>
    <subcellularLocation>
        <location evidence="1">Nucleus</location>
    </subcellularLocation>
</comment>